<evidence type="ECO:0000313" key="2">
    <source>
        <dbReference type="Proteomes" id="UP000789702"/>
    </source>
</evidence>
<organism evidence="1 2">
    <name type="scientific">Dentiscutata heterogama</name>
    <dbReference type="NCBI Taxonomy" id="1316150"/>
    <lineage>
        <taxon>Eukaryota</taxon>
        <taxon>Fungi</taxon>
        <taxon>Fungi incertae sedis</taxon>
        <taxon>Mucoromycota</taxon>
        <taxon>Glomeromycotina</taxon>
        <taxon>Glomeromycetes</taxon>
        <taxon>Diversisporales</taxon>
        <taxon>Gigasporaceae</taxon>
        <taxon>Dentiscutata</taxon>
    </lineage>
</organism>
<sequence>MNQEDIKEITFTEYYEANSEKLELSKAVQLLIEFNNLNFIIQCLNSHVDKLSEIFAYWATYYLEYGYSIEYTDDNERQKDKKRSIELYKDAADRFYPDSAARYAVYLMSNYKKDDDEEIMIKYRQNILQYLHIAADRGHSDAYCYLGDIFCNESENDDLKDQIEKLKNELERQMKDK</sequence>
<keyword evidence="2" id="KW-1185">Reference proteome</keyword>
<comment type="caution">
    <text evidence="1">The sequence shown here is derived from an EMBL/GenBank/DDBJ whole genome shotgun (WGS) entry which is preliminary data.</text>
</comment>
<evidence type="ECO:0000313" key="1">
    <source>
        <dbReference type="EMBL" id="CAG8524115.1"/>
    </source>
</evidence>
<dbReference type="Proteomes" id="UP000789702">
    <property type="component" value="Unassembled WGS sequence"/>
</dbReference>
<protein>
    <submittedName>
        <fullName evidence="1">6643_t:CDS:1</fullName>
    </submittedName>
</protein>
<name>A0ACA9LE93_9GLOM</name>
<accession>A0ACA9LE93</accession>
<reference evidence="1" key="1">
    <citation type="submission" date="2021-06" db="EMBL/GenBank/DDBJ databases">
        <authorList>
            <person name="Kallberg Y."/>
            <person name="Tangrot J."/>
            <person name="Rosling A."/>
        </authorList>
    </citation>
    <scope>NUCLEOTIDE SEQUENCE</scope>
    <source>
        <strain evidence="1">IL203A</strain>
    </source>
</reference>
<proteinExistence type="predicted"/>
<dbReference type="EMBL" id="CAJVPU010003841">
    <property type="protein sequence ID" value="CAG8524115.1"/>
    <property type="molecule type" value="Genomic_DNA"/>
</dbReference>
<gene>
    <name evidence="1" type="ORF">DHETER_LOCUS4063</name>
</gene>